<reference evidence="2" key="1">
    <citation type="submission" date="2019-04" db="EMBL/GenBank/DDBJ databases">
        <authorList>
            <person name="Melise S."/>
            <person name="Noan J."/>
            <person name="Okalmin O."/>
        </authorList>
    </citation>
    <scope>NUCLEOTIDE SEQUENCE</scope>
    <source>
        <strain evidence="2">FN9</strain>
    </source>
</reference>
<organism evidence="1 3">
    <name type="scientific">Gibberella zeae</name>
    <name type="common">Wheat head blight fungus</name>
    <name type="synonym">Fusarium graminearum</name>
    <dbReference type="NCBI Taxonomy" id="5518"/>
    <lineage>
        <taxon>Eukaryota</taxon>
        <taxon>Fungi</taxon>
        <taxon>Dikarya</taxon>
        <taxon>Ascomycota</taxon>
        <taxon>Pezizomycotina</taxon>
        <taxon>Sordariomycetes</taxon>
        <taxon>Hypocreomycetidae</taxon>
        <taxon>Hypocreales</taxon>
        <taxon>Nectriaceae</taxon>
        <taxon>Fusarium</taxon>
    </lineage>
</organism>
<gene>
    <name evidence="2" type="ORF">FUG_LOCUS257982</name>
    <name evidence="1" type="ORF">MDCFG202_LOCUS328633</name>
</gene>
<dbReference type="OrthoDB" id="5153196at2759"/>
<evidence type="ECO:0000313" key="2">
    <source>
        <dbReference type="EMBL" id="VIO57866.1"/>
    </source>
</evidence>
<proteinExistence type="predicted"/>
<dbReference type="Proteomes" id="UP000746612">
    <property type="component" value="Unassembled WGS sequence"/>
</dbReference>
<accession>A0A2H3FT56</accession>
<protein>
    <submittedName>
        <fullName evidence="1">Uncharacterized protein</fullName>
    </submittedName>
</protein>
<dbReference type="EMBL" id="CAJPIJ010000147">
    <property type="protein sequence ID" value="CAG1990297.1"/>
    <property type="molecule type" value="Genomic_DNA"/>
</dbReference>
<dbReference type="AlphaFoldDB" id="A0A2H3FT56"/>
<sequence>MCQWRTTQIWSSCGCSHVDYTQQPGTTCRCMANITDQGTTRWEGYCNRPECRNPPRASYDPRYPRRKGEKL</sequence>
<name>A0A2H3FT56_GIBZA</name>
<evidence type="ECO:0000313" key="3">
    <source>
        <dbReference type="Proteomes" id="UP000746612"/>
    </source>
</evidence>
<dbReference type="OMA" id="RCMANIT"/>
<evidence type="ECO:0000313" key="1">
    <source>
        <dbReference type="EMBL" id="CAG1990297.1"/>
    </source>
</evidence>
<reference evidence="1" key="2">
    <citation type="submission" date="2021-03" db="EMBL/GenBank/DDBJ databases">
        <authorList>
            <person name="Alouane T."/>
            <person name="Langin T."/>
            <person name="Bonhomme L."/>
        </authorList>
    </citation>
    <scope>NUCLEOTIDE SEQUENCE</scope>
    <source>
        <strain evidence="1">MDC_Fg202</strain>
    </source>
</reference>
<dbReference type="EMBL" id="CAAKMV010000130">
    <property type="protein sequence ID" value="VIO57866.1"/>
    <property type="molecule type" value="Genomic_DNA"/>
</dbReference>